<dbReference type="SUPFAM" id="SSF58038">
    <property type="entry name" value="SNARE fusion complex"/>
    <property type="match status" value="2"/>
</dbReference>
<dbReference type="GO" id="GO:0005886">
    <property type="term" value="C:plasma membrane"/>
    <property type="evidence" value="ECO:0007669"/>
    <property type="project" value="TreeGrafter"/>
</dbReference>
<dbReference type="GO" id="GO:0031201">
    <property type="term" value="C:SNARE complex"/>
    <property type="evidence" value="ECO:0007669"/>
    <property type="project" value="TreeGrafter"/>
</dbReference>
<dbReference type="STRING" id="1353009.A0A1Y2IQV9"/>
<comment type="similarity">
    <text evidence="1">Belongs to the SNAP-25 family.</text>
</comment>
<dbReference type="GO" id="GO:0006887">
    <property type="term" value="P:exocytosis"/>
    <property type="evidence" value="ECO:0007669"/>
    <property type="project" value="TreeGrafter"/>
</dbReference>
<dbReference type="PANTHER" id="PTHR19305:SF9">
    <property type="entry name" value="SYNAPTOSOMAL-ASSOCIATED PROTEIN 29"/>
    <property type="match status" value="1"/>
</dbReference>
<proteinExistence type="inferred from homology"/>
<sequence>MSFFKRNKDKNLIPPPQSAQASRDELLGSRSGNSTSPRPPNSYPRSTATTYVPSRDGDPYNGPSAVPPPPTDYGDRYARQNAVGDVYSRGQRDIDTDRSELFSGYNPKKAGSGRFVDDGPAAGQGPPRRGTPPPGEENEEDVEGIKQSMRYLKQDSVNSTRNALRLAREAEETARNTVSKLGSQSEKLADTERHLDVSKGHSLRAEDKTDELKQLNRSIFRPVITFNKDAKRAAQEAKIQARYEEDRIEREKAMRDIRETQDRLGRATTYGMRNDDGEGIGGGSGSGRFRTAAELQARKSQRSRYQFEADEEDDQLEDELDDNLDEIADVSKRLKALGMAMGSELDTQNERLTRITDKADKLDFDLYRNTQKLNRIK</sequence>
<dbReference type="Proteomes" id="UP000193067">
    <property type="component" value="Unassembled WGS sequence"/>
</dbReference>
<dbReference type="PROSITE" id="PS50192">
    <property type="entry name" value="T_SNARE"/>
    <property type="match status" value="1"/>
</dbReference>
<evidence type="ECO:0000256" key="1">
    <source>
        <dbReference type="ARBA" id="ARBA00009480"/>
    </source>
</evidence>
<evidence type="ECO:0000256" key="2">
    <source>
        <dbReference type="SAM" id="Coils"/>
    </source>
</evidence>
<feature type="region of interest" description="Disordered" evidence="3">
    <location>
        <begin position="175"/>
        <end position="202"/>
    </location>
</feature>
<feature type="region of interest" description="Disordered" evidence="3">
    <location>
        <begin position="1"/>
        <end position="159"/>
    </location>
</feature>
<evidence type="ECO:0000313" key="5">
    <source>
        <dbReference type="EMBL" id="OSD03467.1"/>
    </source>
</evidence>
<feature type="region of interest" description="Disordered" evidence="3">
    <location>
        <begin position="269"/>
        <end position="288"/>
    </location>
</feature>
<organism evidence="5 6">
    <name type="scientific">Trametes coccinea (strain BRFM310)</name>
    <name type="common">Pycnoporus coccineus</name>
    <dbReference type="NCBI Taxonomy" id="1353009"/>
    <lineage>
        <taxon>Eukaryota</taxon>
        <taxon>Fungi</taxon>
        <taxon>Dikarya</taxon>
        <taxon>Basidiomycota</taxon>
        <taxon>Agaricomycotina</taxon>
        <taxon>Agaricomycetes</taxon>
        <taxon>Polyporales</taxon>
        <taxon>Polyporaceae</taxon>
        <taxon>Trametes</taxon>
    </lineage>
</organism>
<dbReference type="GO" id="GO:0019905">
    <property type="term" value="F:syntaxin binding"/>
    <property type="evidence" value="ECO:0007669"/>
    <property type="project" value="TreeGrafter"/>
</dbReference>
<dbReference type="Gene3D" id="1.20.5.110">
    <property type="match status" value="2"/>
</dbReference>
<keyword evidence="6" id="KW-1185">Reference proteome</keyword>
<feature type="compositionally biased region" description="Low complexity" evidence="3">
    <location>
        <begin position="119"/>
        <end position="128"/>
    </location>
</feature>
<dbReference type="CDD" id="cd15857">
    <property type="entry name" value="SNARE_SEC9C"/>
    <property type="match status" value="1"/>
</dbReference>
<feature type="domain" description="T-SNARE coiled-coil homology" evidence="4">
    <location>
        <begin position="314"/>
        <end position="376"/>
    </location>
</feature>
<dbReference type="GO" id="GO:0005484">
    <property type="term" value="F:SNAP receptor activity"/>
    <property type="evidence" value="ECO:0007669"/>
    <property type="project" value="TreeGrafter"/>
</dbReference>
<reference evidence="5 6" key="1">
    <citation type="journal article" date="2015" name="Biotechnol. Biofuels">
        <title>Enhanced degradation of softwood versus hardwood by the white-rot fungus Pycnoporus coccineus.</title>
        <authorList>
            <person name="Couturier M."/>
            <person name="Navarro D."/>
            <person name="Chevret D."/>
            <person name="Henrissat B."/>
            <person name="Piumi F."/>
            <person name="Ruiz-Duenas F.J."/>
            <person name="Martinez A.T."/>
            <person name="Grigoriev I.V."/>
            <person name="Riley R."/>
            <person name="Lipzen A."/>
            <person name="Berrin J.G."/>
            <person name="Master E.R."/>
            <person name="Rosso M.N."/>
        </authorList>
    </citation>
    <scope>NUCLEOTIDE SEQUENCE [LARGE SCALE GENOMIC DNA]</scope>
    <source>
        <strain evidence="5 6">BRFM310</strain>
    </source>
</reference>
<dbReference type="EMBL" id="KZ084100">
    <property type="protein sequence ID" value="OSD03467.1"/>
    <property type="molecule type" value="Genomic_DNA"/>
</dbReference>
<dbReference type="InterPro" id="IPR000727">
    <property type="entry name" value="T_SNARE_dom"/>
</dbReference>
<keyword evidence="2" id="KW-0175">Coiled coil</keyword>
<feature type="compositionally biased region" description="Basic and acidic residues" evidence="3">
    <location>
        <begin position="90"/>
        <end position="100"/>
    </location>
</feature>
<dbReference type="AlphaFoldDB" id="A0A1Y2IQV9"/>
<feature type="compositionally biased region" description="Basic and acidic residues" evidence="3">
    <location>
        <begin position="187"/>
        <end position="202"/>
    </location>
</feature>
<accession>A0A1Y2IQV9</accession>
<protein>
    <recommendedName>
        <fullName evidence="4">t-SNARE coiled-coil homology domain-containing protein</fullName>
    </recommendedName>
</protein>
<evidence type="ECO:0000313" key="6">
    <source>
        <dbReference type="Proteomes" id="UP000193067"/>
    </source>
</evidence>
<dbReference type="PANTHER" id="PTHR19305">
    <property type="entry name" value="SYNAPTOSOMAL ASSOCIATED PROTEIN"/>
    <property type="match status" value="1"/>
</dbReference>
<feature type="compositionally biased region" description="Polar residues" evidence="3">
    <location>
        <begin position="43"/>
        <end position="52"/>
    </location>
</feature>
<name>A0A1Y2IQV9_TRAC3</name>
<gene>
    <name evidence="5" type="ORF">PYCCODRAFT_1434370</name>
</gene>
<evidence type="ECO:0000256" key="3">
    <source>
        <dbReference type="SAM" id="MobiDB-lite"/>
    </source>
</evidence>
<dbReference type="OrthoDB" id="18679at2759"/>
<feature type="coiled-coil region" evidence="2">
    <location>
        <begin position="227"/>
        <end position="263"/>
    </location>
</feature>
<evidence type="ECO:0000259" key="4">
    <source>
        <dbReference type="PROSITE" id="PS50192"/>
    </source>
</evidence>
<dbReference type="CDD" id="cd15886">
    <property type="entry name" value="SNARE_SEC9N"/>
    <property type="match status" value="1"/>
</dbReference>
<dbReference type="SMART" id="SM00397">
    <property type="entry name" value="t_SNARE"/>
    <property type="match status" value="2"/>
</dbReference>
<dbReference type="GO" id="GO:0006906">
    <property type="term" value="P:vesicle fusion"/>
    <property type="evidence" value="ECO:0007669"/>
    <property type="project" value="TreeGrafter"/>
</dbReference>